<dbReference type="EMBL" id="JBJUIK010000005">
    <property type="protein sequence ID" value="KAL3528135.1"/>
    <property type="molecule type" value="Genomic_DNA"/>
</dbReference>
<organism evidence="2 3">
    <name type="scientific">Cinchona calisaya</name>
    <dbReference type="NCBI Taxonomy" id="153742"/>
    <lineage>
        <taxon>Eukaryota</taxon>
        <taxon>Viridiplantae</taxon>
        <taxon>Streptophyta</taxon>
        <taxon>Embryophyta</taxon>
        <taxon>Tracheophyta</taxon>
        <taxon>Spermatophyta</taxon>
        <taxon>Magnoliopsida</taxon>
        <taxon>eudicotyledons</taxon>
        <taxon>Gunneridae</taxon>
        <taxon>Pentapetalae</taxon>
        <taxon>asterids</taxon>
        <taxon>lamiids</taxon>
        <taxon>Gentianales</taxon>
        <taxon>Rubiaceae</taxon>
        <taxon>Cinchonoideae</taxon>
        <taxon>Cinchoneae</taxon>
        <taxon>Cinchona</taxon>
    </lineage>
</organism>
<reference evidence="2 3" key="1">
    <citation type="submission" date="2024-11" db="EMBL/GenBank/DDBJ databases">
        <title>A near-complete genome assembly of Cinchona calisaya.</title>
        <authorList>
            <person name="Lian D.C."/>
            <person name="Zhao X.W."/>
            <person name="Wei L."/>
        </authorList>
    </citation>
    <scope>NUCLEOTIDE SEQUENCE [LARGE SCALE GENOMIC DNA]</scope>
    <source>
        <tissue evidence="2">Nenye</tissue>
    </source>
</reference>
<comment type="caution">
    <text evidence="2">The sequence shown here is derived from an EMBL/GenBank/DDBJ whole genome shotgun (WGS) entry which is preliminary data.</text>
</comment>
<proteinExistence type="predicted"/>
<evidence type="ECO:0000313" key="2">
    <source>
        <dbReference type="EMBL" id="KAL3528135.1"/>
    </source>
</evidence>
<dbReference type="PANTHER" id="PTHR35770">
    <property type="entry name" value="U2 SMALL NUCLEAR RIBONUCLEOPROTEIN AUXILIARY FACTOR-LIKE PROTEIN"/>
    <property type="match status" value="1"/>
</dbReference>
<evidence type="ECO:0000256" key="1">
    <source>
        <dbReference type="SAM" id="MobiDB-lite"/>
    </source>
</evidence>
<keyword evidence="3" id="KW-1185">Reference proteome</keyword>
<dbReference type="Proteomes" id="UP001630127">
    <property type="component" value="Unassembled WGS sequence"/>
</dbReference>
<name>A0ABD3ACE3_9GENT</name>
<dbReference type="AlphaFoldDB" id="A0ABD3ACE3"/>
<feature type="region of interest" description="Disordered" evidence="1">
    <location>
        <begin position="200"/>
        <end position="231"/>
    </location>
</feature>
<feature type="compositionally biased region" description="Polar residues" evidence="1">
    <location>
        <begin position="201"/>
        <end position="229"/>
    </location>
</feature>
<dbReference type="PANTHER" id="PTHR35770:SF1">
    <property type="entry name" value="U2 SMALL NUCLEAR RIBONUCLEOPROTEIN AUXILIARY FACTOR-LIKE PROTEIN"/>
    <property type="match status" value="1"/>
</dbReference>
<accession>A0ABD3ACE3</accession>
<gene>
    <name evidence="2" type="ORF">ACH5RR_012791</name>
</gene>
<protein>
    <submittedName>
        <fullName evidence="2">Uncharacterized protein</fullName>
    </submittedName>
</protein>
<evidence type="ECO:0000313" key="3">
    <source>
        <dbReference type="Proteomes" id="UP001630127"/>
    </source>
</evidence>
<sequence>MGFEEMEPLFGQLKAEWSATHRTSPLETFLFLVGVLPNDPSTLHIQVSDFHSNTWEALMSHNQLEDMRDSIGIGGPWSDFVEYVIASIKSDNLKLAMEGETKSEGAAYAKLIAQKAKGMPLVSISLVKLVEADASEAMANFSLELYKAYKNMHISLINEQKRSCQLTKIIAAEQEKNETLQKQLDTILFSKKKKFEKMSENTSDGVSIRSSQDSPDKQAAQTTASTKVTNRVVPAYRRAKVRGVLLQDSEDDA</sequence>